<dbReference type="eggNOG" id="COG1664">
    <property type="taxonomic scope" value="Bacteria"/>
</dbReference>
<dbReference type="RefSeq" id="WP_011313212.1">
    <property type="nucleotide sequence ID" value="NC_007404.1"/>
</dbReference>
<dbReference type="InterPro" id="IPR007607">
    <property type="entry name" value="BacA/B"/>
</dbReference>
<protein>
    <recommendedName>
        <fullName evidence="5">Cell shape determination protein CcmA</fullName>
    </recommendedName>
</protein>
<dbReference type="PANTHER" id="PTHR35024">
    <property type="entry name" value="HYPOTHETICAL CYTOSOLIC PROTEIN"/>
    <property type="match status" value="1"/>
</dbReference>
<gene>
    <name evidence="3" type="ordered locus">Tbd_2700</name>
</gene>
<dbReference type="Pfam" id="PF04519">
    <property type="entry name" value="Bactofilin"/>
    <property type="match status" value="1"/>
</dbReference>
<reference evidence="3 4" key="1">
    <citation type="journal article" date="2006" name="J. Bacteriol.">
        <title>The genome sequence of the obligately chemolithoautotrophic, facultatively anaerobic bacterium Thiobacillus denitrificans.</title>
        <authorList>
            <person name="Beller H.R."/>
            <person name="Chain P.S."/>
            <person name="Letain T.E."/>
            <person name="Chakicherla A."/>
            <person name="Larimer F.W."/>
            <person name="Richardson P.M."/>
            <person name="Coleman M.A."/>
            <person name="Wood A.P."/>
            <person name="Kelly D.P."/>
        </authorList>
    </citation>
    <scope>NUCLEOTIDE SEQUENCE [LARGE SCALE GENOMIC DNA]</scope>
    <source>
        <strain evidence="3 4">ATCC 25259</strain>
    </source>
</reference>
<feature type="region of interest" description="Disordered" evidence="2">
    <location>
        <begin position="178"/>
        <end position="201"/>
    </location>
</feature>
<name>Q3SFF7_THIDA</name>
<dbReference type="AlphaFoldDB" id="Q3SFF7"/>
<organism evidence="3 4">
    <name type="scientific">Thiobacillus denitrificans (strain ATCC 25259 / T1)</name>
    <dbReference type="NCBI Taxonomy" id="292415"/>
    <lineage>
        <taxon>Bacteria</taxon>
        <taxon>Pseudomonadati</taxon>
        <taxon>Pseudomonadota</taxon>
        <taxon>Betaproteobacteria</taxon>
        <taxon>Nitrosomonadales</taxon>
        <taxon>Thiobacillaceae</taxon>
        <taxon>Thiobacillus</taxon>
    </lineage>
</organism>
<sequence length="224" mass="23389">MLKNFMQPGTGTGSNSSGSNSSSNSSGVDATRMVHSGYPSKPTDSIRTSDAPKQDTTNTRKAGSNDEGSKLIVGPNITLKGSEITDCDILLVEGRVEASMNSRDIRIAESGVFSGKAEIDVAEVRGQFEGELTARKRLVVYATGRVSGVIRYGAMMVEEGGVISGNVAMLEDPSDLAPAAEATEAVAEAAPEPAPEAAAEKKTDLEEILFHSTVARAGLGKRRA</sequence>
<comment type="similarity">
    <text evidence="1">Belongs to the bactofilin family.</text>
</comment>
<evidence type="ECO:0000313" key="3">
    <source>
        <dbReference type="EMBL" id="AAZ98653.1"/>
    </source>
</evidence>
<dbReference type="STRING" id="292415.Tbd_2700"/>
<accession>Q3SFF7</accession>
<evidence type="ECO:0000313" key="4">
    <source>
        <dbReference type="Proteomes" id="UP000008291"/>
    </source>
</evidence>
<evidence type="ECO:0000256" key="1">
    <source>
        <dbReference type="ARBA" id="ARBA00044755"/>
    </source>
</evidence>
<feature type="compositionally biased region" description="Low complexity" evidence="2">
    <location>
        <begin position="178"/>
        <end position="197"/>
    </location>
</feature>
<proteinExistence type="inferred from homology"/>
<dbReference type="EMBL" id="CP000116">
    <property type="protein sequence ID" value="AAZ98653.1"/>
    <property type="molecule type" value="Genomic_DNA"/>
</dbReference>
<evidence type="ECO:0000256" key="2">
    <source>
        <dbReference type="SAM" id="MobiDB-lite"/>
    </source>
</evidence>
<feature type="region of interest" description="Disordered" evidence="2">
    <location>
        <begin position="1"/>
        <end position="73"/>
    </location>
</feature>
<keyword evidence="4" id="KW-1185">Reference proteome</keyword>
<dbReference type="KEGG" id="tbd:Tbd_2700"/>
<feature type="compositionally biased region" description="Low complexity" evidence="2">
    <location>
        <begin position="13"/>
        <end position="27"/>
    </location>
</feature>
<dbReference type="HOGENOM" id="CLU_106651_1_0_4"/>
<evidence type="ECO:0008006" key="5">
    <source>
        <dbReference type="Google" id="ProtNLM"/>
    </source>
</evidence>
<dbReference type="Proteomes" id="UP000008291">
    <property type="component" value="Chromosome"/>
</dbReference>
<dbReference type="PANTHER" id="PTHR35024:SF4">
    <property type="entry name" value="POLYMER-FORMING CYTOSKELETAL PROTEIN"/>
    <property type="match status" value="1"/>
</dbReference>